<evidence type="ECO:0000313" key="9">
    <source>
        <dbReference type="Ensembl" id="ENSECRP00000013927.1"/>
    </source>
</evidence>
<keyword evidence="10" id="KW-1185">Reference proteome</keyword>
<evidence type="ECO:0000256" key="6">
    <source>
        <dbReference type="ARBA" id="ARBA00023211"/>
    </source>
</evidence>
<dbReference type="PROSITE" id="PS51462">
    <property type="entry name" value="NUDIX"/>
    <property type="match status" value="1"/>
</dbReference>
<dbReference type="SUPFAM" id="SSF55811">
    <property type="entry name" value="Nudix"/>
    <property type="match status" value="1"/>
</dbReference>
<keyword evidence="7" id="KW-0732">Signal</keyword>
<sequence>MTGSLLRWSVHFRTSLCLGLTAKSFGPPSVASRAGFGGTHFSTDVGDLCKPLPTEYFCRRRCSSGLRELHSLTPHGCLSAENEARCRSELATYVDLYSSSSSPEKKGQGCSAAILVSVCTACGEPAFLLTLRSCKLTGRHKGDVSFPGGKCDPSDKDVIATALREAKEELGISVQESNVWGVMKPLKDRTGMVIAPVIANLGPVEGLSLHPNPDEVEDIFTLSFSHLTDPRNRGYTHFRQGNSYNYTLPVFRNGKYRVWGLTAVALDLALKQIIPRSTPLRS</sequence>
<organism evidence="9 10">
    <name type="scientific">Erpetoichthys calabaricus</name>
    <name type="common">Rope fish</name>
    <name type="synonym">Calamoichthys calabaricus</name>
    <dbReference type="NCBI Taxonomy" id="27687"/>
    <lineage>
        <taxon>Eukaryota</taxon>
        <taxon>Metazoa</taxon>
        <taxon>Chordata</taxon>
        <taxon>Craniata</taxon>
        <taxon>Vertebrata</taxon>
        <taxon>Euteleostomi</taxon>
        <taxon>Actinopterygii</taxon>
        <taxon>Polypteriformes</taxon>
        <taxon>Polypteridae</taxon>
        <taxon>Erpetoichthys</taxon>
    </lineage>
</organism>
<reference evidence="9" key="1">
    <citation type="submission" date="2021-06" db="EMBL/GenBank/DDBJ databases">
        <authorList>
            <consortium name="Wellcome Sanger Institute Data Sharing"/>
        </authorList>
    </citation>
    <scope>NUCLEOTIDE SEQUENCE [LARGE SCALE GENOMIC DNA]</scope>
</reference>
<evidence type="ECO:0000313" key="10">
    <source>
        <dbReference type="Proteomes" id="UP000694620"/>
    </source>
</evidence>
<keyword evidence="4" id="KW-0378">Hydrolase</keyword>
<evidence type="ECO:0000256" key="1">
    <source>
        <dbReference type="ARBA" id="ARBA00001936"/>
    </source>
</evidence>
<evidence type="ECO:0000259" key="8">
    <source>
        <dbReference type="PROSITE" id="PS51462"/>
    </source>
</evidence>
<keyword evidence="6" id="KW-0464">Manganese</keyword>
<comment type="cofactor">
    <cofactor evidence="1">
        <name>Mn(2+)</name>
        <dbReference type="ChEBI" id="CHEBI:29035"/>
    </cofactor>
</comment>
<protein>
    <submittedName>
        <fullName evidence="9">Nudix hydrolase 8</fullName>
    </submittedName>
</protein>
<evidence type="ECO:0000256" key="3">
    <source>
        <dbReference type="ARBA" id="ARBA00022723"/>
    </source>
</evidence>
<dbReference type="InterPro" id="IPR000086">
    <property type="entry name" value="NUDIX_hydrolase_dom"/>
</dbReference>
<feature type="chain" id="PRO_5034403870" evidence="7">
    <location>
        <begin position="18"/>
        <end position="282"/>
    </location>
</feature>
<dbReference type="Pfam" id="PF00293">
    <property type="entry name" value="NUDIX"/>
    <property type="match status" value="1"/>
</dbReference>
<dbReference type="Proteomes" id="UP000694620">
    <property type="component" value="Chromosome 10"/>
</dbReference>
<dbReference type="CDD" id="cd03426">
    <property type="entry name" value="NUDIX_CoAse_Nudt7"/>
    <property type="match status" value="1"/>
</dbReference>
<evidence type="ECO:0000256" key="5">
    <source>
        <dbReference type="ARBA" id="ARBA00022842"/>
    </source>
</evidence>
<gene>
    <name evidence="9" type="primary">nudt8</name>
</gene>
<name>A0A8C4SA57_ERPCA</name>
<reference evidence="9" key="3">
    <citation type="submission" date="2025-09" db="UniProtKB">
        <authorList>
            <consortium name="Ensembl"/>
        </authorList>
    </citation>
    <scope>IDENTIFICATION</scope>
</reference>
<proteinExistence type="predicted"/>
<dbReference type="PANTHER" id="PTHR12992:SF11">
    <property type="entry name" value="MITOCHONDRIAL COENZYME A DIPHOSPHATASE NUDT8"/>
    <property type="match status" value="1"/>
</dbReference>
<dbReference type="InterPro" id="IPR015797">
    <property type="entry name" value="NUDIX_hydrolase-like_dom_sf"/>
</dbReference>
<reference evidence="9" key="2">
    <citation type="submission" date="2025-08" db="UniProtKB">
        <authorList>
            <consortium name="Ensembl"/>
        </authorList>
    </citation>
    <scope>IDENTIFICATION</scope>
</reference>
<dbReference type="GO" id="GO:0046872">
    <property type="term" value="F:metal ion binding"/>
    <property type="evidence" value="ECO:0007669"/>
    <property type="project" value="UniProtKB-KW"/>
</dbReference>
<keyword evidence="5" id="KW-0460">Magnesium</keyword>
<keyword evidence="3" id="KW-0479">Metal-binding</keyword>
<evidence type="ECO:0000256" key="4">
    <source>
        <dbReference type="ARBA" id="ARBA00022801"/>
    </source>
</evidence>
<feature type="signal peptide" evidence="7">
    <location>
        <begin position="1"/>
        <end position="17"/>
    </location>
</feature>
<feature type="domain" description="Nudix hydrolase" evidence="8">
    <location>
        <begin position="105"/>
        <end position="252"/>
    </location>
</feature>
<dbReference type="GO" id="GO:0010945">
    <property type="term" value="F:coenzyme A diphosphatase activity"/>
    <property type="evidence" value="ECO:0007669"/>
    <property type="project" value="InterPro"/>
</dbReference>
<dbReference type="Ensembl" id="ENSECRT00000014168.1">
    <property type="protein sequence ID" value="ENSECRP00000013927.1"/>
    <property type="gene ID" value="ENSECRG00000009288.1"/>
</dbReference>
<evidence type="ECO:0000256" key="7">
    <source>
        <dbReference type="SAM" id="SignalP"/>
    </source>
</evidence>
<dbReference type="InterPro" id="IPR045121">
    <property type="entry name" value="CoAse"/>
</dbReference>
<dbReference type="PANTHER" id="PTHR12992">
    <property type="entry name" value="NUDIX HYDROLASE"/>
    <property type="match status" value="1"/>
</dbReference>
<dbReference type="GeneTree" id="ENSGT00940000162775"/>
<accession>A0A8C4SA57</accession>
<dbReference type="Gene3D" id="3.90.79.10">
    <property type="entry name" value="Nucleoside Triphosphate Pyrophosphohydrolase"/>
    <property type="match status" value="1"/>
</dbReference>
<evidence type="ECO:0000256" key="2">
    <source>
        <dbReference type="ARBA" id="ARBA00001946"/>
    </source>
</evidence>
<comment type="cofactor">
    <cofactor evidence="2">
        <name>Mg(2+)</name>
        <dbReference type="ChEBI" id="CHEBI:18420"/>
    </cofactor>
</comment>
<dbReference type="AlphaFoldDB" id="A0A8C4SA57"/>